<keyword evidence="1" id="KW-0812">Transmembrane</keyword>
<gene>
    <name evidence="2" type="ORF">ABEB36_003291</name>
</gene>
<keyword evidence="1" id="KW-0472">Membrane</keyword>
<accession>A0ABD1F8M6</accession>
<feature type="transmembrane region" description="Helical" evidence="1">
    <location>
        <begin position="187"/>
        <end position="205"/>
    </location>
</feature>
<dbReference type="AlphaFoldDB" id="A0ABD1F8M6"/>
<evidence type="ECO:0000313" key="3">
    <source>
        <dbReference type="Proteomes" id="UP001566132"/>
    </source>
</evidence>
<protein>
    <submittedName>
        <fullName evidence="2">Uncharacterized protein</fullName>
    </submittedName>
</protein>
<dbReference type="EMBL" id="JBDJPC010000002">
    <property type="protein sequence ID" value="KAL1513954.1"/>
    <property type="molecule type" value="Genomic_DNA"/>
</dbReference>
<feature type="transmembrane region" description="Helical" evidence="1">
    <location>
        <begin position="155"/>
        <end position="175"/>
    </location>
</feature>
<feature type="transmembrane region" description="Helical" evidence="1">
    <location>
        <begin position="43"/>
        <end position="63"/>
    </location>
</feature>
<proteinExistence type="predicted"/>
<dbReference type="Proteomes" id="UP001566132">
    <property type="component" value="Unassembled WGS sequence"/>
</dbReference>
<name>A0ABD1F8M6_HYPHA</name>
<sequence length="209" mass="24548">MWYIFKKRNVYSNIFFSLASLENANFHTYSATPLEKKLRRRSLLYFIILTAINLEMFVLFTWGFFKTGQTDYAFFITQQDTLLLHYVGMAYHLTLVLLSSCKFKYIELNRIAASLRCSRVYEEQQLLKNVNLLKAIFKQMNEVVEMLNKVMGGQLALMPFICSTYILEICMNLRLTITTFMEKSLAFFLLKLQGGFIFFVSNSNFNVPR</sequence>
<keyword evidence="1" id="KW-1133">Transmembrane helix</keyword>
<evidence type="ECO:0000256" key="1">
    <source>
        <dbReference type="SAM" id="Phobius"/>
    </source>
</evidence>
<keyword evidence="3" id="KW-1185">Reference proteome</keyword>
<organism evidence="2 3">
    <name type="scientific">Hypothenemus hampei</name>
    <name type="common">Coffee berry borer</name>
    <dbReference type="NCBI Taxonomy" id="57062"/>
    <lineage>
        <taxon>Eukaryota</taxon>
        <taxon>Metazoa</taxon>
        <taxon>Ecdysozoa</taxon>
        <taxon>Arthropoda</taxon>
        <taxon>Hexapoda</taxon>
        <taxon>Insecta</taxon>
        <taxon>Pterygota</taxon>
        <taxon>Neoptera</taxon>
        <taxon>Endopterygota</taxon>
        <taxon>Coleoptera</taxon>
        <taxon>Polyphaga</taxon>
        <taxon>Cucujiformia</taxon>
        <taxon>Curculionidae</taxon>
        <taxon>Scolytinae</taxon>
        <taxon>Hypothenemus</taxon>
    </lineage>
</organism>
<evidence type="ECO:0000313" key="2">
    <source>
        <dbReference type="EMBL" id="KAL1513954.1"/>
    </source>
</evidence>
<comment type="caution">
    <text evidence="2">The sequence shown here is derived from an EMBL/GenBank/DDBJ whole genome shotgun (WGS) entry which is preliminary data.</text>
</comment>
<reference evidence="2 3" key="1">
    <citation type="submission" date="2024-05" db="EMBL/GenBank/DDBJ databases">
        <title>Genetic variation in Jamaican populations of the coffee berry borer (Hypothenemus hampei).</title>
        <authorList>
            <person name="Errbii M."/>
            <person name="Myrie A."/>
        </authorList>
    </citation>
    <scope>NUCLEOTIDE SEQUENCE [LARGE SCALE GENOMIC DNA]</scope>
    <source>
        <strain evidence="2">JA-Hopewell-2020-01-JO</strain>
        <tissue evidence="2">Whole body</tissue>
    </source>
</reference>